<dbReference type="EMBL" id="FPKU01000001">
    <property type="protein sequence ID" value="SFZ83666.1"/>
    <property type="molecule type" value="Genomic_DNA"/>
</dbReference>
<protein>
    <submittedName>
        <fullName evidence="2">Self-protective colicin-like immunity</fullName>
    </submittedName>
</protein>
<accession>A0A1K2HXJ0</accession>
<evidence type="ECO:0000313" key="3">
    <source>
        <dbReference type="Proteomes" id="UP000183447"/>
    </source>
</evidence>
<dbReference type="GO" id="GO:0015643">
    <property type="term" value="F:toxic substance binding"/>
    <property type="evidence" value="ECO:0007669"/>
    <property type="project" value="InterPro"/>
</dbReference>
<dbReference type="Gene3D" id="1.20.120.650">
    <property type="entry name" value="Colicin D"/>
    <property type="match status" value="1"/>
</dbReference>
<evidence type="ECO:0000259" key="1">
    <source>
        <dbReference type="Pfam" id="PF09204"/>
    </source>
</evidence>
<dbReference type="GO" id="GO:0030153">
    <property type="term" value="P:bacteriocin immunity"/>
    <property type="evidence" value="ECO:0007669"/>
    <property type="project" value="InterPro"/>
</dbReference>
<dbReference type="InterPro" id="IPR015287">
    <property type="entry name" value="Colicin_D_immunity_dom"/>
</dbReference>
<evidence type="ECO:0000313" key="2">
    <source>
        <dbReference type="EMBL" id="SFZ83666.1"/>
    </source>
</evidence>
<dbReference type="Pfam" id="PF09204">
    <property type="entry name" value="Colicin_immun"/>
    <property type="match status" value="1"/>
</dbReference>
<sequence>MLPAPDKQPWERLMQALLDGEMDGPQFQDEFLAASRDATARGERVPYAADLMFYEVDAYCADPALRGENDLDEAGLRDAARRLITRLDEPWPKLPRTPSDEQILENFRRAADRLLRRGK</sequence>
<gene>
    <name evidence="2" type="ORF">SAMN02983003_1778</name>
</gene>
<keyword evidence="3" id="KW-1185">Reference proteome</keyword>
<dbReference type="OrthoDB" id="7961231at2"/>
<feature type="domain" description="Colicin D immunity protein" evidence="1">
    <location>
        <begin position="12"/>
        <end position="87"/>
    </location>
</feature>
<reference evidence="2 3" key="1">
    <citation type="submission" date="2016-11" db="EMBL/GenBank/DDBJ databases">
        <authorList>
            <person name="Jaros S."/>
            <person name="Januszkiewicz K."/>
            <person name="Wedrychowicz H."/>
        </authorList>
    </citation>
    <scope>NUCLEOTIDE SEQUENCE [LARGE SCALE GENOMIC DNA]</scope>
    <source>
        <strain evidence="2 3">ATCC 23634</strain>
    </source>
</reference>
<proteinExistence type="predicted"/>
<dbReference type="Proteomes" id="UP000183447">
    <property type="component" value="Unassembled WGS sequence"/>
</dbReference>
<dbReference type="AlphaFoldDB" id="A0A1K2HXJ0"/>
<organism evidence="2 3">
    <name type="scientific">Devosia enhydra</name>
    <dbReference type="NCBI Taxonomy" id="665118"/>
    <lineage>
        <taxon>Bacteria</taxon>
        <taxon>Pseudomonadati</taxon>
        <taxon>Pseudomonadota</taxon>
        <taxon>Alphaproteobacteria</taxon>
        <taxon>Hyphomicrobiales</taxon>
        <taxon>Devosiaceae</taxon>
        <taxon>Devosia</taxon>
    </lineage>
</organism>
<dbReference type="STRING" id="665118.SAMN02983003_1778"/>
<name>A0A1K2HXJ0_9HYPH</name>
<dbReference type="InterPro" id="IPR036471">
    <property type="entry name" value="Colicin_D_sf"/>
</dbReference>